<evidence type="ECO:0000313" key="6">
    <source>
        <dbReference type="Proteomes" id="UP000237040"/>
    </source>
</evidence>
<dbReference type="InterPro" id="IPR027417">
    <property type="entry name" value="P-loop_NTPase"/>
</dbReference>
<evidence type="ECO:0000256" key="1">
    <source>
        <dbReference type="ARBA" id="ARBA00006216"/>
    </source>
</evidence>
<gene>
    <name evidence="5" type="ORF">C0189_01695</name>
</gene>
<dbReference type="Gene3D" id="3.40.50.300">
    <property type="entry name" value="P-loop containing nucleotide triphosphate hydrolases"/>
    <property type="match status" value="1"/>
</dbReference>
<dbReference type="PANTHER" id="PTHR43204">
    <property type="entry name" value="ABC TRANSPORTER I FAMILY MEMBER 6, CHLOROPLASTIC"/>
    <property type="match status" value="1"/>
</dbReference>
<dbReference type="EMBL" id="PNIL01000026">
    <property type="protein sequence ID" value="PMP68198.1"/>
    <property type="molecule type" value="Genomic_DNA"/>
</dbReference>
<dbReference type="GO" id="GO:0016887">
    <property type="term" value="F:ATP hydrolysis activity"/>
    <property type="evidence" value="ECO:0007669"/>
    <property type="project" value="InterPro"/>
</dbReference>
<evidence type="ECO:0000256" key="2">
    <source>
        <dbReference type="ARBA" id="ARBA00022741"/>
    </source>
</evidence>
<keyword evidence="2" id="KW-0547">Nucleotide-binding</keyword>
<evidence type="ECO:0000259" key="4">
    <source>
        <dbReference type="PROSITE" id="PS50893"/>
    </source>
</evidence>
<dbReference type="InterPro" id="IPR003439">
    <property type="entry name" value="ABC_transporter-like_ATP-bd"/>
</dbReference>
<dbReference type="PROSITE" id="PS50893">
    <property type="entry name" value="ABC_TRANSPORTER_2"/>
    <property type="match status" value="1"/>
</dbReference>
<dbReference type="RefSeq" id="WP_416084915.1">
    <property type="nucleotide sequence ID" value="NZ_JBNARP010000021.1"/>
</dbReference>
<dbReference type="SMART" id="SM00382">
    <property type="entry name" value="AAA"/>
    <property type="match status" value="1"/>
</dbReference>
<proteinExistence type="inferred from homology"/>
<dbReference type="Proteomes" id="UP000237040">
    <property type="component" value="Unassembled WGS sequence"/>
</dbReference>
<name>A0A2J6WFD2_9BACT</name>
<dbReference type="SUPFAM" id="SSF52540">
    <property type="entry name" value="P-loop containing nucleoside triphosphate hydrolases"/>
    <property type="match status" value="1"/>
</dbReference>
<dbReference type="InterPro" id="IPR017871">
    <property type="entry name" value="ABC_transporter-like_CS"/>
</dbReference>
<protein>
    <submittedName>
        <fullName evidence="5">ABC transporter ATP-binding protein</fullName>
    </submittedName>
</protein>
<dbReference type="GO" id="GO:0005524">
    <property type="term" value="F:ATP binding"/>
    <property type="evidence" value="ECO:0007669"/>
    <property type="project" value="UniProtKB-KW"/>
</dbReference>
<evidence type="ECO:0000256" key="3">
    <source>
        <dbReference type="ARBA" id="ARBA00022840"/>
    </source>
</evidence>
<dbReference type="PANTHER" id="PTHR43204:SF1">
    <property type="entry name" value="ABC TRANSPORTER I FAMILY MEMBER 6, CHLOROPLASTIC"/>
    <property type="match status" value="1"/>
</dbReference>
<evidence type="ECO:0000313" key="5">
    <source>
        <dbReference type="EMBL" id="PMP68198.1"/>
    </source>
</evidence>
<comment type="similarity">
    <text evidence="1">Belongs to the ABC transporter superfamily. Ycf16 family.</text>
</comment>
<comment type="caution">
    <text evidence="5">The sequence shown here is derived from an EMBL/GenBank/DDBJ whole genome shotgun (WGS) entry which is preliminary data.</text>
</comment>
<sequence>MLKLENISFKADNKLILKEVSMEFEEGKKYAILGVNGAGKSTLGYIIMGLEDYKPTTGRILLDNEDITNLSIYERAKRGITLVFQEPPRFEGISVGAYLTLGGKIKIDRNELEQVLETVGLNPKLYIARKVNGSLSGGERKRVELASILVLKPRYAILDEPDSGIDIMSLEMVNNVLNYIASYGGTPIIITHREEMATNVDFAYHICNGIVLNKGDAISVIEEYKKECGICNHPNAPKQNEKSKEEVRKWV</sequence>
<dbReference type="InterPro" id="IPR010230">
    <property type="entry name" value="FeS-cluster_ATPase_SufC"/>
</dbReference>
<accession>A0A2J6WFD2</accession>
<dbReference type="InterPro" id="IPR003593">
    <property type="entry name" value="AAA+_ATPase"/>
</dbReference>
<organism evidence="5 6">
    <name type="scientific">Caldisericum exile</name>
    <dbReference type="NCBI Taxonomy" id="693075"/>
    <lineage>
        <taxon>Bacteria</taxon>
        <taxon>Pseudomonadati</taxon>
        <taxon>Caldisericota/Cryosericota group</taxon>
        <taxon>Caldisericota</taxon>
        <taxon>Caldisericia</taxon>
        <taxon>Caldisericales</taxon>
        <taxon>Caldisericaceae</taxon>
        <taxon>Caldisericum</taxon>
    </lineage>
</organism>
<feature type="domain" description="ABC transporter" evidence="4">
    <location>
        <begin position="2"/>
        <end position="233"/>
    </location>
</feature>
<reference evidence="5 6" key="1">
    <citation type="submission" date="2018-01" db="EMBL/GenBank/DDBJ databases">
        <title>Metagenomic assembled genomes from two thermal pools in the Uzon Caldera, Kamchatka, Russia.</title>
        <authorList>
            <person name="Wilkins L."/>
            <person name="Ettinger C."/>
        </authorList>
    </citation>
    <scope>NUCLEOTIDE SEQUENCE [LARGE SCALE GENOMIC DNA]</scope>
    <source>
        <strain evidence="5">ZAV-07</strain>
    </source>
</reference>
<dbReference type="Pfam" id="PF00005">
    <property type="entry name" value="ABC_tran"/>
    <property type="match status" value="1"/>
</dbReference>
<keyword evidence="3 5" id="KW-0067">ATP-binding</keyword>
<dbReference type="AlphaFoldDB" id="A0A2J6WFD2"/>
<dbReference type="PROSITE" id="PS00211">
    <property type="entry name" value="ABC_TRANSPORTER_1"/>
    <property type="match status" value="1"/>
</dbReference>